<keyword evidence="2" id="KW-1185">Reference proteome</keyword>
<sequence>MPQYFLDNVDIYDARNDTYIVFLAFFAFFDVNIEYPF</sequence>
<dbReference type="AlphaFoldDB" id="G4QKR0"/>
<gene>
    <name evidence="1" type="ordered locus">GNIT_2262</name>
</gene>
<organism evidence="1 2">
    <name type="scientific">Glaciecola nitratireducens (strain JCM 12485 / KCTC 12276 / FR1064)</name>
    <dbReference type="NCBI Taxonomy" id="1085623"/>
    <lineage>
        <taxon>Bacteria</taxon>
        <taxon>Pseudomonadati</taxon>
        <taxon>Pseudomonadota</taxon>
        <taxon>Gammaproteobacteria</taxon>
        <taxon>Alteromonadales</taxon>
        <taxon>Alteromonadaceae</taxon>
        <taxon>Brumicola</taxon>
    </lineage>
</organism>
<protein>
    <submittedName>
        <fullName evidence="1">Uncharacterized protein</fullName>
    </submittedName>
</protein>
<name>G4QKR0_GLANF</name>
<accession>G4QKR0</accession>
<evidence type="ECO:0000313" key="2">
    <source>
        <dbReference type="Proteomes" id="UP000009282"/>
    </source>
</evidence>
<reference evidence="1 2" key="1">
    <citation type="journal article" date="2011" name="J. Bacteriol.">
        <title>Complete genome sequence of seawater bacterium Glaciecola nitratireducens FR1064T.</title>
        <authorList>
            <person name="Bian F."/>
            <person name="Qin Q.L."/>
            <person name="Xie B.B."/>
            <person name="Shu Y.L."/>
            <person name="Zhang X.Y."/>
            <person name="Yu Y."/>
            <person name="Chen B."/>
            <person name="Chen X.L."/>
            <person name="Zhou B.C."/>
            <person name="Zhang Y.Z."/>
        </authorList>
    </citation>
    <scope>NUCLEOTIDE SEQUENCE [LARGE SCALE GENOMIC DNA]</scope>
    <source>
        <strain evidence="2">JCM 12485 / KCTC 12276 / FR1064</strain>
    </source>
</reference>
<dbReference type="Proteomes" id="UP000009282">
    <property type="component" value="Chromosome"/>
</dbReference>
<dbReference type="HOGENOM" id="CLU_3344133_0_0_6"/>
<dbReference type="KEGG" id="gni:GNIT_2262"/>
<evidence type="ECO:0000313" key="1">
    <source>
        <dbReference type="EMBL" id="AEP30363.1"/>
    </source>
</evidence>
<dbReference type="EMBL" id="CP003060">
    <property type="protein sequence ID" value="AEP30363.1"/>
    <property type="molecule type" value="Genomic_DNA"/>
</dbReference>
<proteinExistence type="predicted"/>